<evidence type="ECO:0000256" key="7">
    <source>
        <dbReference type="PIRSR" id="PIRSR006621-2"/>
    </source>
</evidence>
<dbReference type="CDD" id="cd02801">
    <property type="entry name" value="DUS_like_FMN"/>
    <property type="match status" value="1"/>
</dbReference>
<dbReference type="PIRSF" id="PIRSF006621">
    <property type="entry name" value="Dus"/>
    <property type="match status" value="1"/>
</dbReference>
<evidence type="ECO:0000256" key="6">
    <source>
        <dbReference type="PIRSR" id="PIRSR006621-1"/>
    </source>
</evidence>
<feature type="domain" description="DUS-like FMN-binding" evidence="8">
    <location>
        <begin position="20"/>
        <end position="314"/>
    </location>
</feature>
<comment type="caution">
    <text evidence="9">The sequence shown here is derived from an EMBL/GenBank/DDBJ whole genome shotgun (WGS) entry which is preliminary data.</text>
</comment>
<keyword evidence="10" id="KW-1185">Reference proteome</keyword>
<evidence type="ECO:0000256" key="4">
    <source>
        <dbReference type="ARBA" id="ARBA00023002"/>
    </source>
</evidence>
<evidence type="ECO:0000256" key="1">
    <source>
        <dbReference type="ARBA" id="ARBA00022630"/>
    </source>
</evidence>
<dbReference type="SUPFAM" id="SSF51395">
    <property type="entry name" value="FMN-linked oxidoreductases"/>
    <property type="match status" value="1"/>
</dbReference>
<feature type="binding site" evidence="7">
    <location>
        <begin position="230"/>
        <end position="231"/>
    </location>
    <ligand>
        <name>FMN</name>
        <dbReference type="ChEBI" id="CHEBI:58210"/>
    </ligand>
</feature>
<dbReference type="RefSeq" id="WP_211325412.1">
    <property type="nucleotide sequence ID" value="NZ_QNRR01000001.1"/>
</dbReference>
<dbReference type="Proteomes" id="UP000253426">
    <property type="component" value="Unassembled WGS sequence"/>
</dbReference>
<proteinExistence type="inferred from homology"/>
<protein>
    <recommendedName>
        <fullName evidence="5">tRNA-dihydrouridine synthase</fullName>
        <ecNumber evidence="5">1.3.1.-</ecNumber>
    </recommendedName>
</protein>
<comment type="cofactor">
    <cofactor evidence="5 7">
        <name>FMN</name>
        <dbReference type="ChEBI" id="CHEBI:58210"/>
    </cofactor>
</comment>
<dbReference type="EMBL" id="QNRR01000001">
    <property type="protein sequence ID" value="RBP47556.1"/>
    <property type="molecule type" value="Genomic_DNA"/>
</dbReference>
<dbReference type="EC" id="1.3.1.-" evidence="5"/>
<gene>
    <name evidence="9" type="ORF">DES53_101353</name>
</gene>
<dbReference type="AlphaFoldDB" id="A0A366HTE2"/>
<dbReference type="InterPro" id="IPR035587">
    <property type="entry name" value="DUS-like_FMN-bd"/>
</dbReference>
<dbReference type="Pfam" id="PF01207">
    <property type="entry name" value="Dus"/>
    <property type="match status" value="1"/>
</dbReference>
<keyword evidence="3 5" id="KW-0819">tRNA processing</keyword>
<dbReference type="Gene3D" id="3.20.20.70">
    <property type="entry name" value="Aldolase class I"/>
    <property type="match status" value="1"/>
</dbReference>
<evidence type="ECO:0000259" key="8">
    <source>
        <dbReference type="Pfam" id="PF01207"/>
    </source>
</evidence>
<feature type="binding site" evidence="7">
    <location>
        <position position="146"/>
    </location>
    <ligand>
        <name>FMN</name>
        <dbReference type="ChEBI" id="CHEBI:58210"/>
    </ligand>
</feature>
<dbReference type="PANTHER" id="PTHR45846">
    <property type="entry name" value="TRNA-DIHYDROURIDINE(47) SYNTHASE [NAD(P)(+)]-LIKE"/>
    <property type="match status" value="1"/>
</dbReference>
<evidence type="ECO:0000256" key="3">
    <source>
        <dbReference type="ARBA" id="ARBA00022694"/>
    </source>
</evidence>
<dbReference type="GO" id="GO:0003723">
    <property type="term" value="F:RNA binding"/>
    <property type="evidence" value="ECO:0007669"/>
    <property type="project" value="TreeGrafter"/>
</dbReference>
<evidence type="ECO:0000313" key="10">
    <source>
        <dbReference type="Proteomes" id="UP000253426"/>
    </source>
</evidence>
<dbReference type="InterPro" id="IPR001269">
    <property type="entry name" value="DUS_fam"/>
</dbReference>
<dbReference type="InterPro" id="IPR013785">
    <property type="entry name" value="Aldolase_TIM"/>
</dbReference>
<evidence type="ECO:0000256" key="5">
    <source>
        <dbReference type="PIRNR" id="PIRNR006621"/>
    </source>
</evidence>
<feature type="binding site" evidence="7">
    <location>
        <position position="175"/>
    </location>
    <ligand>
        <name>FMN</name>
        <dbReference type="ChEBI" id="CHEBI:58210"/>
    </ligand>
</feature>
<accession>A0A366HTE2</accession>
<dbReference type="GO" id="GO:0017150">
    <property type="term" value="F:tRNA dihydrouridine synthase activity"/>
    <property type="evidence" value="ECO:0007669"/>
    <property type="project" value="InterPro"/>
</dbReference>
<dbReference type="PANTHER" id="PTHR45846:SF1">
    <property type="entry name" value="TRNA-DIHYDROURIDINE(47) SYNTHASE [NAD(P)(+)]-LIKE"/>
    <property type="match status" value="1"/>
</dbReference>
<sequence>MTPVQHLNALLARPEPLLALAPMQDVTDLPFWRLMTAYGGADVYYTEYFRVHADSKLEKGIVPSIAENPTGMPAVAQMIGNDIPSLVRTAKELQQYPIAAVDLNLGCPAPVVYKKCAGGGLLREPERIDAILGALRDAVQVKFTVKTRIGFDDNAVFDRLLPIFAKHSIDLLTVHGRTVLEMYRSDVHYDFIARAVQAMSCPVLANGNVSSAKKAEQILQETGARGLMIGRGAIRNPWMFQQIRQHQHGEPILLPRGRDVLAYIHALYDAVTSPEVPETLQVQKMKKYLNFLGLGVEPSGAFLHAMRRVKTKAELFALCAEHLDHGDEMSLEPFELDLQAKDVLAGVHQ</sequence>
<keyword evidence="1 5" id="KW-0285">Flavoprotein</keyword>
<comment type="function">
    <text evidence="5">Catalyzes the synthesis of 5,6-dihydrouridine (D), a modified base found in the D-loop of most tRNAs, via the reduction of the C5-C6 double bond in target uridines.</text>
</comment>
<name>A0A366HTE2_9BACT</name>
<evidence type="ECO:0000313" key="9">
    <source>
        <dbReference type="EMBL" id="RBP47556.1"/>
    </source>
</evidence>
<dbReference type="GO" id="GO:0050660">
    <property type="term" value="F:flavin adenine dinucleotide binding"/>
    <property type="evidence" value="ECO:0007669"/>
    <property type="project" value="InterPro"/>
</dbReference>
<feature type="binding site" evidence="7">
    <location>
        <position position="77"/>
    </location>
    <ligand>
        <name>FMN</name>
        <dbReference type="ChEBI" id="CHEBI:58210"/>
    </ligand>
</feature>
<keyword evidence="7" id="KW-0547">Nucleotide-binding</keyword>
<organism evidence="9 10">
    <name type="scientific">Roseimicrobium gellanilyticum</name>
    <dbReference type="NCBI Taxonomy" id="748857"/>
    <lineage>
        <taxon>Bacteria</taxon>
        <taxon>Pseudomonadati</taxon>
        <taxon>Verrucomicrobiota</taxon>
        <taxon>Verrucomicrobiia</taxon>
        <taxon>Verrucomicrobiales</taxon>
        <taxon>Verrucomicrobiaceae</taxon>
        <taxon>Roseimicrobium</taxon>
    </lineage>
</organism>
<comment type="similarity">
    <text evidence="5">Belongs to the dus family.</text>
</comment>
<keyword evidence="2 5" id="KW-0288">FMN</keyword>
<reference evidence="9 10" key="1">
    <citation type="submission" date="2018-06" db="EMBL/GenBank/DDBJ databases">
        <title>Genomic Encyclopedia of Type Strains, Phase IV (KMG-IV): sequencing the most valuable type-strain genomes for metagenomic binning, comparative biology and taxonomic classification.</title>
        <authorList>
            <person name="Goeker M."/>
        </authorList>
    </citation>
    <scope>NUCLEOTIDE SEQUENCE [LARGE SCALE GENOMIC DNA]</scope>
    <source>
        <strain evidence="9 10">DSM 25532</strain>
    </source>
</reference>
<keyword evidence="4 5" id="KW-0560">Oxidoreductase</keyword>
<evidence type="ECO:0000256" key="2">
    <source>
        <dbReference type="ARBA" id="ARBA00022643"/>
    </source>
</evidence>
<feature type="active site" description="Proton donor" evidence="6">
    <location>
        <position position="107"/>
    </location>
</feature>